<dbReference type="Proteomes" id="UP001165064">
    <property type="component" value="Unassembled WGS sequence"/>
</dbReference>
<accession>A0ACB5SSY9</accession>
<dbReference type="EMBL" id="BSXS01000223">
    <property type="protein sequence ID" value="GME71509.1"/>
    <property type="molecule type" value="Genomic_DNA"/>
</dbReference>
<name>A0ACB5SSY9_AMBMO</name>
<gene>
    <name evidence="1" type="ORF">Amon02_000060700</name>
</gene>
<protein>
    <submittedName>
        <fullName evidence="1">Unnamed protein product</fullName>
    </submittedName>
</protein>
<keyword evidence="2" id="KW-1185">Reference proteome</keyword>
<comment type="caution">
    <text evidence="1">The sequence shown here is derived from an EMBL/GenBank/DDBJ whole genome shotgun (WGS) entry which is preliminary data.</text>
</comment>
<evidence type="ECO:0000313" key="2">
    <source>
        <dbReference type="Proteomes" id="UP001165064"/>
    </source>
</evidence>
<proteinExistence type="predicted"/>
<evidence type="ECO:0000313" key="1">
    <source>
        <dbReference type="EMBL" id="GME71509.1"/>
    </source>
</evidence>
<reference evidence="1" key="1">
    <citation type="submission" date="2023-04" db="EMBL/GenBank/DDBJ databases">
        <title>Ambrosiozyma monospora NBRC 10751.</title>
        <authorList>
            <person name="Ichikawa N."/>
            <person name="Sato H."/>
            <person name="Tonouchi N."/>
        </authorList>
    </citation>
    <scope>NUCLEOTIDE SEQUENCE</scope>
    <source>
        <strain evidence="1">NBRC 10751</strain>
    </source>
</reference>
<organism evidence="1 2">
    <name type="scientific">Ambrosiozyma monospora</name>
    <name type="common">Yeast</name>
    <name type="synonym">Endomycopsis monosporus</name>
    <dbReference type="NCBI Taxonomy" id="43982"/>
    <lineage>
        <taxon>Eukaryota</taxon>
        <taxon>Fungi</taxon>
        <taxon>Dikarya</taxon>
        <taxon>Ascomycota</taxon>
        <taxon>Saccharomycotina</taxon>
        <taxon>Pichiomycetes</taxon>
        <taxon>Pichiales</taxon>
        <taxon>Pichiaceae</taxon>
        <taxon>Ambrosiozyma</taxon>
    </lineage>
</organism>
<sequence length="122" mass="13900">MDQMNAILNVWNAGDRTVLYIEHSALIMKACKELVDAFEGNEVNAYRSLITMMRLEKDMTDFPALAPYLYKAALSCLEDTRAEGSTTKFDHDAVMLKLYVIGIRFLSLMILLEIPRVSHLLQ</sequence>